<gene>
    <name evidence="2" type="ORF">A5685_12330</name>
</gene>
<evidence type="ECO:0000313" key="3">
    <source>
        <dbReference type="Proteomes" id="UP000093861"/>
    </source>
</evidence>
<comment type="caution">
    <text evidence="2">The sequence shown here is derived from an EMBL/GenBank/DDBJ whole genome shotgun (WGS) entry which is preliminary data.</text>
</comment>
<organism evidence="2 3">
    <name type="scientific">Mycobacterium colombiense</name>
    <dbReference type="NCBI Taxonomy" id="339268"/>
    <lineage>
        <taxon>Bacteria</taxon>
        <taxon>Bacillati</taxon>
        <taxon>Actinomycetota</taxon>
        <taxon>Actinomycetes</taxon>
        <taxon>Mycobacteriales</taxon>
        <taxon>Mycobacteriaceae</taxon>
        <taxon>Mycobacterium</taxon>
        <taxon>Mycobacterium avium complex (MAC)</taxon>
    </lineage>
</organism>
<evidence type="ECO:0000256" key="1">
    <source>
        <dbReference type="SAM" id="MobiDB-lite"/>
    </source>
</evidence>
<protein>
    <submittedName>
        <fullName evidence="2">Uncharacterized protein</fullName>
    </submittedName>
</protein>
<feature type="region of interest" description="Disordered" evidence="1">
    <location>
        <begin position="21"/>
        <end position="59"/>
    </location>
</feature>
<dbReference type="AlphaFoldDB" id="A0A1A2RQZ6"/>
<dbReference type="EMBL" id="LZJS01000151">
    <property type="protein sequence ID" value="OBH54416.1"/>
    <property type="molecule type" value="Genomic_DNA"/>
</dbReference>
<evidence type="ECO:0000313" key="2">
    <source>
        <dbReference type="EMBL" id="OBH54416.1"/>
    </source>
</evidence>
<name>A0A1A2RQZ6_9MYCO</name>
<reference evidence="2 3" key="1">
    <citation type="submission" date="2016-06" db="EMBL/GenBank/DDBJ databases">
        <authorList>
            <person name="Kjaerup R.B."/>
            <person name="Dalgaard T.S."/>
            <person name="Juul-Madsen H.R."/>
        </authorList>
    </citation>
    <scope>NUCLEOTIDE SEQUENCE [LARGE SCALE GENOMIC DNA]</scope>
    <source>
        <strain evidence="2 3">E2464</strain>
    </source>
</reference>
<feature type="compositionally biased region" description="Basic and acidic residues" evidence="1">
    <location>
        <begin position="23"/>
        <end position="33"/>
    </location>
</feature>
<sequence>MFFVAQSACAKSRTLNAVPTRIGGDESAAHDAVPHGPARTTRRHGPAPFVASGRSSKLF</sequence>
<proteinExistence type="predicted"/>
<dbReference type="Proteomes" id="UP000093861">
    <property type="component" value="Unassembled WGS sequence"/>
</dbReference>
<accession>A0A1A2RQZ6</accession>